<evidence type="ECO:0000313" key="3">
    <source>
        <dbReference type="Proteomes" id="UP001519343"/>
    </source>
</evidence>
<comment type="caution">
    <text evidence="2">The sequence shown here is derived from an EMBL/GenBank/DDBJ whole genome shotgun (WGS) entry which is preliminary data.</text>
</comment>
<dbReference type="Proteomes" id="UP001519343">
    <property type="component" value="Unassembled WGS sequence"/>
</dbReference>
<keyword evidence="3" id="KW-1185">Reference proteome</keyword>
<evidence type="ECO:0000256" key="1">
    <source>
        <dbReference type="SAM" id="Coils"/>
    </source>
</evidence>
<dbReference type="RefSeq" id="WP_209811758.1">
    <property type="nucleotide sequence ID" value="NZ_JAGGKT010000013.1"/>
</dbReference>
<protein>
    <submittedName>
        <fullName evidence="2">TolA-binding protein</fullName>
    </submittedName>
</protein>
<keyword evidence="1" id="KW-0175">Coiled coil</keyword>
<name>A0ABS4GU23_9BACL</name>
<accession>A0ABS4GU23</accession>
<reference evidence="2 3" key="1">
    <citation type="submission" date="2021-03" db="EMBL/GenBank/DDBJ databases">
        <title>Genomic Encyclopedia of Type Strains, Phase IV (KMG-IV): sequencing the most valuable type-strain genomes for metagenomic binning, comparative biology and taxonomic classification.</title>
        <authorList>
            <person name="Goeker M."/>
        </authorList>
    </citation>
    <scope>NUCLEOTIDE SEQUENCE [LARGE SCALE GENOMIC DNA]</scope>
    <source>
        <strain evidence="2 3">DSM 24738</strain>
    </source>
</reference>
<dbReference type="PROSITE" id="PS51257">
    <property type="entry name" value="PROKAR_LIPOPROTEIN"/>
    <property type="match status" value="1"/>
</dbReference>
<organism evidence="2 3">
    <name type="scientific">Ammoniphilus resinae</name>
    <dbReference type="NCBI Taxonomy" id="861532"/>
    <lineage>
        <taxon>Bacteria</taxon>
        <taxon>Bacillati</taxon>
        <taxon>Bacillota</taxon>
        <taxon>Bacilli</taxon>
        <taxon>Bacillales</taxon>
        <taxon>Paenibacillaceae</taxon>
        <taxon>Aneurinibacillus group</taxon>
        <taxon>Ammoniphilus</taxon>
    </lineage>
</organism>
<evidence type="ECO:0000313" key="2">
    <source>
        <dbReference type="EMBL" id="MBP1933744.1"/>
    </source>
</evidence>
<sequence length="215" mass="24494">MRKIWLGFLTFLVVSTLLVGCGQEKVMDTDFIRLQNKVNDLENHQKQMEEERTLLNQKVTDMEESLNQQKEQLAKMQGPTSENSEQLHPVVIQDVKLTSEKMDSLGRVWGPFNLNITLYNGTDHDISDYVNALVLKENTQTPTEAPNIKELGQRFEIKAKESKIITFSDIEIGDPSKRFNIVIKLLEQQPETGNIGVPGKVTWTEVPSIVFPPKK</sequence>
<gene>
    <name evidence="2" type="ORF">J2Z37_003757</name>
</gene>
<dbReference type="EMBL" id="JAGGKT010000013">
    <property type="protein sequence ID" value="MBP1933744.1"/>
    <property type="molecule type" value="Genomic_DNA"/>
</dbReference>
<proteinExistence type="predicted"/>
<feature type="coiled-coil region" evidence="1">
    <location>
        <begin position="31"/>
        <end position="72"/>
    </location>
</feature>